<dbReference type="GO" id="GO:0005231">
    <property type="term" value="F:excitatory extracellular ligand-gated monoatomic ion channel activity"/>
    <property type="evidence" value="ECO:0000318"/>
    <property type="project" value="GO_Central"/>
</dbReference>
<evidence type="ECO:0000256" key="3">
    <source>
        <dbReference type="ARBA" id="ARBA00022989"/>
    </source>
</evidence>
<evidence type="ECO:0000256" key="2">
    <source>
        <dbReference type="ARBA" id="ARBA00022692"/>
    </source>
</evidence>
<dbReference type="GO" id="GO:0034220">
    <property type="term" value="P:monoatomic ion transmembrane transport"/>
    <property type="evidence" value="ECO:0000318"/>
    <property type="project" value="GO_Central"/>
</dbReference>
<dbReference type="InParanoid" id="A0A7M7N995"/>
<keyword evidence="5" id="KW-0406">Ion transport</keyword>
<evidence type="ECO:0000259" key="7">
    <source>
        <dbReference type="Pfam" id="PF02932"/>
    </source>
</evidence>
<dbReference type="RefSeq" id="XP_030831896.1">
    <property type="nucleotide sequence ID" value="XM_030976036.1"/>
</dbReference>
<dbReference type="InterPro" id="IPR006201">
    <property type="entry name" value="Neur_channel"/>
</dbReference>
<dbReference type="GO" id="GO:0004888">
    <property type="term" value="F:transmembrane signaling receptor activity"/>
    <property type="evidence" value="ECO:0007669"/>
    <property type="project" value="InterPro"/>
</dbReference>
<dbReference type="PROSITE" id="PS00236">
    <property type="entry name" value="NEUROTR_ION_CHANNEL"/>
    <property type="match status" value="1"/>
</dbReference>
<dbReference type="InterPro" id="IPR006029">
    <property type="entry name" value="Neurotrans-gated_channel_TM"/>
</dbReference>
<dbReference type="FunFam" id="2.70.170.10:FF:000123">
    <property type="entry name" value="Uncharacterized protein"/>
    <property type="match status" value="1"/>
</dbReference>
<sequence>MNWTDGYLKWNPKEYYDVSHLRMSSDDVWLPDITLSNNAERTRLMESTVVRINHVGRVEWSGLIIAKTFCKIDFTFFPFDEQECLMTFRSWTHLHSHVRMDASKPERMADKDNGEWKVAKIVTNSTMEYLDHGNFSKIEVTIHLSRRPLFYIMNMINPCVLIYGLTLLSFCLPGESGEKIALNVTILLSLTVFMLLTSEMMPPSSDTIPVIAQFYAATIVLVSISILFAVISLNFFHRPPNPHRAPLWLRKLFFIHLTPLLYPWRVSTCGKNGEGTDLRRIMDCNGDVVGPMKVATYQSHQPPSSPKLPAAATRRLASHHESCGIADTNFNGSSAFASGCPLDNLGGGASAANNSVTTITCTSCNGAIKRQLGNISEDLHTMIEDRQMDEEKEAIVSEWKKMAHVFDRLGLLLFIMATVILAIVLGSRLGTPSDV</sequence>
<dbReference type="AlphaFoldDB" id="A0A7M7N995"/>
<keyword evidence="3 5" id="KW-1133">Transmembrane helix</keyword>
<dbReference type="Gene3D" id="1.20.58.390">
    <property type="entry name" value="Neurotransmitter-gated ion-channel transmembrane domain"/>
    <property type="match status" value="1"/>
</dbReference>
<dbReference type="GO" id="GO:0005886">
    <property type="term" value="C:plasma membrane"/>
    <property type="evidence" value="ECO:0000318"/>
    <property type="project" value="GO_Central"/>
</dbReference>
<dbReference type="GeneID" id="578586"/>
<dbReference type="InterPro" id="IPR006202">
    <property type="entry name" value="Neur_chan_lig-bd"/>
</dbReference>
<comment type="similarity">
    <text evidence="5">Belongs to the ligand-gated ion channel (TC 1.A.9) family.</text>
</comment>
<keyword evidence="2 5" id="KW-0812">Transmembrane</keyword>
<keyword evidence="5" id="KW-0813">Transport</keyword>
<protein>
    <submittedName>
        <fullName evidence="8">Uncharacterized protein</fullName>
    </submittedName>
</protein>
<evidence type="ECO:0000259" key="6">
    <source>
        <dbReference type="Pfam" id="PF02931"/>
    </source>
</evidence>
<dbReference type="SUPFAM" id="SSF63712">
    <property type="entry name" value="Nicotinic receptor ligand binding domain-like"/>
    <property type="match status" value="1"/>
</dbReference>
<dbReference type="OrthoDB" id="10031028at2759"/>
<dbReference type="InterPro" id="IPR018000">
    <property type="entry name" value="Neurotransmitter_ion_chnl_CS"/>
</dbReference>
<dbReference type="GO" id="GO:0042391">
    <property type="term" value="P:regulation of membrane potential"/>
    <property type="evidence" value="ECO:0000318"/>
    <property type="project" value="GO_Central"/>
</dbReference>
<dbReference type="GO" id="GO:0043005">
    <property type="term" value="C:neuron projection"/>
    <property type="evidence" value="ECO:0000318"/>
    <property type="project" value="GO_Central"/>
</dbReference>
<comment type="subcellular location">
    <subcellularLocation>
        <location evidence="1">Membrane</location>
        <topology evidence="1">Multi-pass membrane protein</topology>
    </subcellularLocation>
</comment>
<reference evidence="8" key="2">
    <citation type="submission" date="2021-01" db="UniProtKB">
        <authorList>
            <consortium name="EnsemblMetazoa"/>
        </authorList>
    </citation>
    <scope>IDENTIFICATION</scope>
</reference>
<dbReference type="Pfam" id="PF02931">
    <property type="entry name" value="Neur_chan_LBD"/>
    <property type="match status" value="1"/>
</dbReference>
<dbReference type="InterPro" id="IPR036719">
    <property type="entry name" value="Neuro-gated_channel_TM_sf"/>
</dbReference>
<dbReference type="Proteomes" id="UP000007110">
    <property type="component" value="Unassembled WGS sequence"/>
</dbReference>
<dbReference type="EnsemblMetazoa" id="XM_030976036">
    <property type="protein sequence ID" value="XP_030831896"/>
    <property type="gene ID" value="LOC578586"/>
</dbReference>
<dbReference type="SUPFAM" id="SSF90112">
    <property type="entry name" value="Neurotransmitter-gated ion-channel transmembrane pore"/>
    <property type="match status" value="1"/>
</dbReference>
<organism evidence="8 9">
    <name type="scientific">Strongylocentrotus purpuratus</name>
    <name type="common">Purple sea urchin</name>
    <dbReference type="NCBI Taxonomy" id="7668"/>
    <lineage>
        <taxon>Eukaryota</taxon>
        <taxon>Metazoa</taxon>
        <taxon>Echinodermata</taxon>
        <taxon>Eleutherozoa</taxon>
        <taxon>Echinozoa</taxon>
        <taxon>Echinoidea</taxon>
        <taxon>Euechinoidea</taxon>
        <taxon>Echinacea</taxon>
        <taxon>Camarodonta</taxon>
        <taxon>Echinidea</taxon>
        <taxon>Strongylocentrotidae</taxon>
        <taxon>Strongylocentrotus</taxon>
    </lineage>
</organism>
<feature type="transmembrane region" description="Helical" evidence="5">
    <location>
        <begin position="210"/>
        <end position="236"/>
    </location>
</feature>
<keyword evidence="4 5" id="KW-0472">Membrane</keyword>
<feature type="domain" description="Neurotransmitter-gated ion-channel ligand-binding" evidence="6">
    <location>
        <begin position="1"/>
        <end position="148"/>
    </location>
</feature>
<dbReference type="GO" id="GO:0007268">
    <property type="term" value="P:chemical synaptic transmission"/>
    <property type="evidence" value="ECO:0000318"/>
    <property type="project" value="GO_Central"/>
</dbReference>
<feature type="transmembrane region" description="Helical" evidence="5">
    <location>
        <begin position="180"/>
        <end position="198"/>
    </location>
</feature>
<proteinExistence type="inferred from homology"/>
<dbReference type="InterPro" id="IPR038050">
    <property type="entry name" value="Neuro_actylchol_rec"/>
</dbReference>
<feature type="transmembrane region" description="Helical" evidence="5">
    <location>
        <begin position="409"/>
        <end position="429"/>
    </location>
</feature>
<dbReference type="GO" id="GO:0098794">
    <property type="term" value="C:postsynapse"/>
    <property type="evidence" value="ECO:0007669"/>
    <property type="project" value="GOC"/>
</dbReference>
<reference evidence="9" key="1">
    <citation type="submission" date="2015-02" db="EMBL/GenBank/DDBJ databases">
        <title>Genome sequencing for Strongylocentrotus purpuratus.</title>
        <authorList>
            <person name="Murali S."/>
            <person name="Liu Y."/>
            <person name="Vee V."/>
            <person name="English A."/>
            <person name="Wang M."/>
            <person name="Skinner E."/>
            <person name="Han Y."/>
            <person name="Muzny D.M."/>
            <person name="Worley K.C."/>
            <person name="Gibbs R.A."/>
        </authorList>
    </citation>
    <scope>NUCLEOTIDE SEQUENCE</scope>
</reference>
<evidence type="ECO:0000313" key="8">
    <source>
        <dbReference type="EnsemblMetazoa" id="XP_030831896"/>
    </source>
</evidence>
<evidence type="ECO:0000256" key="5">
    <source>
        <dbReference type="RuleBase" id="RU000687"/>
    </source>
</evidence>
<dbReference type="FunFam" id="1.20.58.390:FF:000043">
    <property type="entry name" value="AcetylCholine Receptor"/>
    <property type="match status" value="1"/>
</dbReference>
<feature type="domain" description="Neurotransmitter-gated ion-channel transmembrane" evidence="7">
    <location>
        <begin position="155"/>
        <end position="424"/>
    </location>
</feature>
<dbReference type="GO" id="GO:1904315">
    <property type="term" value="F:transmitter-gated monoatomic ion channel activity involved in regulation of postsynaptic membrane potential"/>
    <property type="evidence" value="ECO:0000318"/>
    <property type="project" value="GO_Central"/>
</dbReference>
<accession>A0A7M7N995</accession>
<dbReference type="KEGG" id="spu:578586"/>
<dbReference type="Pfam" id="PF02932">
    <property type="entry name" value="Neur_chan_memb"/>
    <property type="match status" value="1"/>
</dbReference>
<name>A0A7M7N995_STRPU</name>
<keyword evidence="9" id="KW-1185">Reference proteome</keyword>
<evidence type="ECO:0000256" key="1">
    <source>
        <dbReference type="ARBA" id="ARBA00004141"/>
    </source>
</evidence>
<keyword evidence="5" id="KW-0407">Ion channel</keyword>
<evidence type="ECO:0000313" key="9">
    <source>
        <dbReference type="Proteomes" id="UP000007110"/>
    </source>
</evidence>
<evidence type="ECO:0000256" key="4">
    <source>
        <dbReference type="ARBA" id="ARBA00023136"/>
    </source>
</evidence>
<feature type="transmembrane region" description="Helical" evidence="5">
    <location>
        <begin position="149"/>
        <end position="168"/>
    </location>
</feature>
<dbReference type="GO" id="GO:0045202">
    <property type="term" value="C:synapse"/>
    <property type="evidence" value="ECO:0000318"/>
    <property type="project" value="GO_Central"/>
</dbReference>
<dbReference type="PANTHER" id="PTHR18945">
    <property type="entry name" value="NEUROTRANSMITTER GATED ION CHANNEL"/>
    <property type="match status" value="1"/>
</dbReference>
<dbReference type="InterPro" id="IPR036734">
    <property type="entry name" value="Neur_chan_lig-bd_sf"/>
</dbReference>
<dbReference type="CDD" id="cd19051">
    <property type="entry name" value="LGIC_TM_cation"/>
    <property type="match status" value="1"/>
</dbReference>
<dbReference type="OMA" id="MNIIVPC"/>
<dbReference type="Gene3D" id="2.70.170.10">
    <property type="entry name" value="Neurotransmitter-gated ion-channel ligand-binding domain"/>
    <property type="match status" value="1"/>
</dbReference>
<dbReference type="GO" id="GO:0005892">
    <property type="term" value="C:acetylcholine-gated channel complex"/>
    <property type="evidence" value="ECO:0000318"/>
    <property type="project" value="GO_Central"/>
</dbReference>
<dbReference type="PRINTS" id="PR00252">
    <property type="entry name" value="NRIONCHANNEL"/>
</dbReference>